<accession>A0A9W8U1B8</accession>
<name>A0A9W8U1B8_9AGAR</name>
<dbReference type="AlphaFoldDB" id="A0A9W8U1B8"/>
<comment type="caution">
    <text evidence="1">The sequence shown here is derived from an EMBL/GenBank/DDBJ whole genome shotgun (WGS) entry which is preliminary data.</text>
</comment>
<evidence type="ECO:0000313" key="2">
    <source>
        <dbReference type="Proteomes" id="UP001142393"/>
    </source>
</evidence>
<dbReference type="EMBL" id="JANVFU010000002">
    <property type="protein sequence ID" value="KAJ3748484.1"/>
    <property type="molecule type" value="Genomic_DNA"/>
</dbReference>
<dbReference type="InterPro" id="IPR013762">
    <property type="entry name" value="Integrase-like_cat_sf"/>
</dbReference>
<proteinExistence type="predicted"/>
<evidence type="ECO:0000313" key="1">
    <source>
        <dbReference type="EMBL" id="KAJ3748484.1"/>
    </source>
</evidence>
<dbReference type="GO" id="GO:0015074">
    <property type="term" value="P:DNA integration"/>
    <property type="evidence" value="ECO:0007669"/>
    <property type="project" value="InterPro"/>
</dbReference>
<feature type="non-terminal residue" evidence="1">
    <location>
        <position position="59"/>
    </location>
</feature>
<feature type="non-terminal residue" evidence="1">
    <location>
        <position position="1"/>
    </location>
</feature>
<protein>
    <submittedName>
        <fullName evidence="1">Uncharacterized protein</fullName>
    </submittedName>
</protein>
<dbReference type="Gene3D" id="1.10.443.10">
    <property type="entry name" value="Intergrase catalytic core"/>
    <property type="match status" value="1"/>
</dbReference>
<dbReference type="GO" id="GO:0006310">
    <property type="term" value="P:DNA recombination"/>
    <property type="evidence" value="ECO:0007669"/>
    <property type="project" value="InterPro"/>
</dbReference>
<keyword evidence="2" id="KW-1185">Reference proteome</keyword>
<sequence length="59" mass="6732">WAGPCARSILNLGYSIAFCGLLRVDELLKIQLHDIKIEKAKEHLKLTLHLPFRKTSQFG</sequence>
<dbReference type="Proteomes" id="UP001142393">
    <property type="component" value="Unassembled WGS sequence"/>
</dbReference>
<gene>
    <name evidence="1" type="ORF">DFH05DRAFT_1359353</name>
</gene>
<organism evidence="1 2">
    <name type="scientific">Lentinula detonsa</name>
    <dbReference type="NCBI Taxonomy" id="2804962"/>
    <lineage>
        <taxon>Eukaryota</taxon>
        <taxon>Fungi</taxon>
        <taxon>Dikarya</taxon>
        <taxon>Basidiomycota</taxon>
        <taxon>Agaricomycotina</taxon>
        <taxon>Agaricomycetes</taxon>
        <taxon>Agaricomycetidae</taxon>
        <taxon>Agaricales</taxon>
        <taxon>Marasmiineae</taxon>
        <taxon>Omphalotaceae</taxon>
        <taxon>Lentinula</taxon>
    </lineage>
</organism>
<reference evidence="1 2" key="1">
    <citation type="journal article" date="2023" name="Proc. Natl. Acad. Sci. U.S.A.">
        <title>A global phylogenomic analysis of the shiitake genus Lentinula.</title>
        <authorList>
            <person name="Sierra-Patev S."/>
            <person name="Min B."/>
            <person name="Naranjo-Ortiz M."/>
            <person name="Looney B."/>
            <person name="Konkel Z."/>
            <person name="Slot J.C."/>
            <person name="Sakamoto Y."/>
            <person name="Steenwyk J.L."/>
            <person name="Rokas A."/>
            <person name="Carro J."/>
            <person name="Camarero S."/>
            <person name="Ferreira P."/>
            <person name="Molpeceres G."/>
            <person name="Ruiz-Duenas F.J."/>
            <person name="Serrano A."/>
            <person name="Henrissat B."/>
            <person name="Drula E."/>
            <person name="Hughes K.W."/>
            <person name="Mata J.L."/>
            <person name="Ishikawa N.K."/>
            <person name="Vargas-Isla R."/>
            <person name="Ushijima S."/>
            <person name="Smith C.A."/>
            <person name="Donoghue J."/>
            <person name="Ahrendt S."/>
            <person name="Andreopoulos W."/>
            <person name="He G."/>
            <person name="LaButti K."/>
            <person name="Lipzen A."/>
            <person name="Ng V."/>
            <person name="Riley R."/>
            <person name="Sandor L."/>
            <person name="Barry K."/>
            <person name="Martinez A.T."/>
            <person name="Xiao Y."/>
            <person name="Gibbons J.G."/>
            <person name="Terashima K."/>
            <person name="Grigoriev I.V."/>
            <person name="Hibbett D."/>
        </authorList>
    </citation>
    <scope>NUCLEOTIDE SEQUENCE [LARGE SCALE GENOMIC DNA]</scope>
    <source>
        <strain evidence="1 2">TFB7810</strain>
    </source>
</reference>
<dbReference type="GO" id="GO:0003677">
    <property type="term" value="F:DNA binding"/>
    <property type="evidence" value="ECO:0007669"/>
    <property type="project" value="InterPro"/>
</dbReference>